<accession>A0A9Q0KFE0</accession>
<dbReference type="AlphaFoldDB" id="A0A9Q0KFE0"/>
<dbReference type="Pfam" id="PF25880">
    <property type="entry name" value="WHD_CHMP7_1st"/>
    <property type="match status" value="1"/>
</dbReference>
<dbReference type="GO" id="GO:0032511">
    <property type="term" value="P:late endosome to vacuole transport via multivesicular body sorting pathway"/>
    <property type="evidence" value="ECO:0007669"/>
    <property type="project" value="TreeGrafter"/>
</dbReference>
<dbReference type="OrthoDB" id="10250120at2759"/>
<dbReference type="PANTHER" id="PTHR22761:SF7">
    <property type="entry name" value="SNF7 FAMILY PROTEIN"/>
    <property type="match status" value="1"/>
</dbReference>
<dbReference type="GO" id="GO:0005771">
    <property type="term" value="C:multivesicular body"/>
    <property type="evidence" value="ECO:0007669"/>
    <property type="project" value="TreeGrafter"/>
</dbReference>
<gene>
    <name evidence="1" type="ORF">NE237_016198</name>
</gene>
<dbReference type="InterPro" id="IPR005024">
    <property type="entry name" value="Snf7_fam"/>
</dbReference>
<sequence>MTSSVAEFIRREVPDWDDEVIATARFKAFSGQRSDWEPRLLFWKDLILKVARHLGVFIIQPSQVMYNWFNRGGLTPLCIEHVLLEMHKSGEIIQRGDLLDPTSGRVSQLFKRVIQLTGVSRSSPQQVISEDQFILTSLLQESSAEVVRFLSESYWTSFCVITLGKFQKICKGPNEASAILGYLSGCGKVRYFSISKKDFIEGIKVSLAQGTVPSISNLDCDVLHLTWTTEKLQQQLDVIDQRWEMSRKSALASLRTRNKDVALRYAKQLKLASESREKCTSLLNRVEEVLNIIALAESTKKVAEAIQIGAHAIKENAISVEDVQLCLEELDNSIASQKIVEEIIESNPLQHTGIEDDDIEEEFKKLELELGDEISQNLRPGPFVYLPTEIEGEKAADSLSNALSVLKLTSGAVGQVESQESAESVSIKLPIQKLEAA</sequence>
<dbReference type="PANTHER" id="PTHR22761">
    <property type="entry name" value="CHARGED MULTIVESICULAR BODY PROTEIN"/>
    <property type="match status" value="1"/>
</dbReference>
<dbReference type="Proteomes" id="UP001141806">
    <property type="component" value="Unassembled WGS sequence"/>
</dbReference>
<dbReference type="GO" id="GO:0000815">
    <property type="term" value="C:ESCRT III complex"/>
    <property type="evidence" value="ECO:0007669"/>
    <property type="project" value="TreeGrafter"/>
</dbReference>
<protein>
    <recommendedName>
        <fullName evidence="3">Charged multivesicular body protein 7</fullName>
    </recommendedName>
</protein>
<evidence type="ECO:0008006" key="3">
    <source>
        <dbReference type="Google" id="ProtNLM"/>
    </source>
</evidence>
<reference evidence="1" key="1">
    <citation type="journal article" date="2023" name="Plant J.">
        <title>The genome of the king protea, Protea cynaroides.</title>
        <authorList>
            <person name="Chang J."/>
            <person name="Duong T.A."/>
            <person name="Schoeman C."/>
            <person name="Ma X."/>
            <person name="Roodt D."/>
            <person name="Barker N."/>
            <person name="Li Z."/>
            <person name="Van de Peer Y."/>
            <person name="Mizrachi E."/>
        </authorList>
    </citation>
    <scope>NUCLEOTIDE SEQUENCE</scope>
    <source>
        <tissue evidence="1">Young leaves</tissue>
    </source>
</reference>
<dbReference type="Pfam" id="PF03357">
    <property type="entry name" value="Snf7"/>
    <property type="match status" value="1"/>
</dbReference>
<dbReference type="GO" id="GO:0009898">
    <property type="term" value="C:cytoplasmic side of plasma membrane"/>
    <property type="evidence" value="ECO:0007669"/>
    <property type="project" value="TreeGrafter"/>
</dbReference>
<organism evidence="1 2">
    <name type="scientific">Protea cynaroides</name>
    <dbReference type="NCBI Taxonomy" id="273540"/>
    <lineage>
        <taxon>Eukaryota</taxon>
        <taxon>Viridiplantae</taxon>
        <taxon>Streptophyta</taxon>
        <taxon>Embryophyta</taxon>
        <taxon>Tracheophyta</taxon>
        <taxon>Spermatophyta</taxon>
        <taxon>Magnoliopsida</taxon>
        <taxon>Proteales</taxon>
        <taxon>Proteaceae</taxon>
        <taxon>Protea</taxon>
    </lineage>
</organism>
<evidence type="ECO:0000313" key="1">
    <source>
        <dbReference type="EMBL" id="KAJ4969497.1"/>
    </source>
</evidence>
<dbReference type="GO" id="GO:0006900">
    <property type="term" value="P:vesicle budding from membrane"/>
    <property type="evidence" value="ECO:0007669"/>
    <property type="project" value="TreeGrafter"/>
</dbReference>
<dbReference type="EMBL" id="JAMYWD010000006">
    <property type="protein sequence ID" value="KAJ4969497.1"/>
    <property type="molecule type" value="Genomic_DNA"/>
</dbReference>
<keyword evidence="2" id="KW-1185">Reference proteome</keyword>
<comment type="caution">
    <text evidence="1">The sequence shown here is derived from an EMBL/GenBank/DDBJ whole genome shotgun (WGS) entry which is preliminary data.</text>
</comment>
<proteinExistence type="predicted"/>
<name>A0A9Q0KFE0_9MAGN</name>
<evidence type="ECO:0000313" key="2">
    <source>
        <dbReference type="Proteomes" id="UP001141806"/>
    </source>
</evidence>